<name>A0AA40E8X5_9PEZI</name>
<dbReference type="AlphaFoldDB" id="A0AA40E8X5"/>
<proteinExistence type="predicted"/>
<sequence length="69" mass="7958">MIDSIFGSRSRDELFSAANGIFLHTKIEKAFDRGFLAIILDIGVDPKDPLVPWEDKEERHKALRKWETS</sequence>
<evidence type="ECO:0000313" key="2">
    <source>
        <dbReference type="EMBL" id="KAK0729487.1"/>
    </source>
</evidence>
<accession>A0AA40E8X5</accession>
<comment type="caution">
    <text evidence="2">The sequence shown here is derived from an EMBL/GenBank/DDBJ whole genome shotgun (WGS) entry which is preliminary data.</text>
</comment>
<dbReference type="InterPro" id="IPR003615">
    <property type="entry name" value="HNH_nuc"/>
</dbReference>
<feature type="domain" description="HNH nuclease" evidence="1">
    <location>
        <begin position="4"/>
        <end position="38"/>
    </location>
</feature>
<organism evidence="2 3">
    <name type="scientific">Lasiosphaeris hirsuta</name>
    <dbReference type="NCBI Taxonomy" id="260670"/>
    <lineage>
        <taxon>Eukaryota</taxon>
        <taxon>Fungi</taxon>
        <taxon>Dikarya</taxon>
        <taxon>Ascomycota</taxon>
        <taxon>Pezizomycotina</taxon>
        <taxon>Sordariomycetes</taxon>
        <taxon>Sordariomycetidae</taxon>
        <taxon>Sordariales</taxon>
        <taxon>Lasiosphaeriaceae</taxon>
        <taxon>Lasiosphaeris</taxon>
    </lineage>
</organism>
<dbReference type="Proteomes" id="UP001172102">
    <property type="component" value="Unassembled WGS sequence"/>
</dbReference>
<dbReference type="Pfam" id="PF13391">
    <property type="entry name" value="HNH_2"/>
    <property type="match status" value="1"/>
</dbReference>
<gene>
    <name evidence="2" type="ORF">B0H67DRAFT_474463</name>
</gene>
<reference evidence="2" key="1">
    <citation type="submission" date="2023-06" db="EMBL/GenBank/DDBJ databases">
        <title>Genome-scale phylogeny and comparative genomics of the fungal order Sordariales.</title>
        <authorList>
            <consortium name="Lawrence Berkeley National Laboratory"/>
            <person name="Hensen N."/>
            <person name="Bonometti L."/>
            <person name="Westerberg I."/>
            <person name="Brannstrom I.O."/>
            <person name="Guillou S."/>
            <person name="Cros-Aarteil S."/>
            <person name="Calhoun S."/>
            <person name="Haridas S."/>
            <person name="Kuo A."/>
            <person name="Mondo S."/>
            <person name="Pangilinan J."/>
            <person name="Riley R."/>
            <person name="Labutti K."/>
            <person name="Andreopoulos B."/>
            <person name="Lipzen A."/>
            <person name="Chen C."/>
            <person name="Yanf M."/>
            <person name="Daum C."/>
            <person name="Ng V."/>
            <person name="Clum A."/>
            <person name="Steindorff A."/>
            <person name="Ohm R."/>
            <person name="Martin F."/>
            <person name="Silar P."/>
            <person name="Natvig D."/>
            <person name="Lalanne C."/>
            <person name="Gautier V."/>
            <person name="Ament-Velasquez S.L."/>
            <person name="Kruys A."/>
            <person name="Hutchinson M.I."/>
            <person name="Powell A.J."/>
            <person name="Barry K."/>
            <person name="Miller A.N."/>
            <person name="Grigoriev I.V."/>
            <person name="Debuchy R."/>
            <person name="Gladieux P."/>
            <person name="Thoren M.H."/>
            <person name="Johannesson H."/>
        </authorList>
    </citation>
    <scope>NUCLEOTIDE SEQUENCE</scope>
    <source>
        <strain evidence="2">SMH4607-1</strain>
    </source>
</reference>
<evidence type="ECO:0000259" key="1">
    <source>
        <dbReference type="Pfam" id="PF13391"/>
    </source>
</evidence>
<keyword evidence="3" id="KW-1185">Reference proteome</keyword>
<evidence type="ECO:0000313" key="3">
    <source>
        <dbReference type="Proteomes" id="UP001172102"/>
    </source>
</evidence>
<dbReference type="EMBL" id="JAUKUA010000001">
    <property type="protein sequence ID" value="KAK0729487.1"/>
    <property type="molecule type" value="Genomic_DNA"/>
</dbReference>
<protein>
    <recommendedName>
        <fullName evidence="1">HNH nuclease domain-containing protein</fullName>
    </recommendedName>
</protein>